<dbReference type="AlphaFoldDB" id="X1JF58"/>
<evidence type="ECO:0000313" key="2">
    <source>
        <dbReference type="EMBL" id="GAH93351.1"/>
    </source>
</evidence>
<name>X1JF58_9ZZZZ</name>
<gene>
    <name evidence="2" type="ORF">S03H2_68948</name>
</gene>
<protein>
    <submittedName>
        <fullName evidence="2">Uncharacterized protein</fullName>
    </submittedName>
</protein>
<reference evidence="2" key="1">
    <citation type="journal article" date="2014" name="Front. Microbiol.">
        <title>High frequency of phylogenetically diverse reductive dehalogenase-homologous genes in deep subseafloor sedimentary metagenomes.</title>
        <authorList>
            <person name="Kawai M."/>
            <person name="Futagami T."/>
            <person name="Toyoda A."/>
            <person name="Takaki Y."/>
            <person name="Nishi S."/>
            <person name="Hori S."/>
            <person name="Arai W."/>
            <person name="Tsubouchi T."/>
            <person name="Morono Y."/>
            <person name="Uchiyama I."/>
            <person name="Ito T."/>
            <person name="Fujiyama A."/>
            <person name="Inagaki F."/>
            <person name="Takami H."/>
        </authorList>
    </citation>
    <scope>NUCLEOTIDE SEQUENCE</scope>
    <source>
        <strain evidence="2">Expedition CK06-06</strain>
    </source>
</reference>
<dbReference type="EMBL" id="BARU01045443">
    <property type="protein sequence ID" value="GAH93351.1"/>
    <property type="molecule type" value="Genomic_DNA"/>
</dbReference>
<comment type="caution">
    <text evidence="2">The sequence shown here is derived from an EMBL/GenBank/DDBJ whole genome shotgun (WGS) entry which is preliminary data.</text>
</comment>
<accession>X1JF58</accession>
<evidence type="ECO:0000256" key="1">
    <source>
        <dbReference type="SAM" id="MobiDB-lite"/>
    </source>
</evidence>
<feature type="region of interest" description="Disordered" evidence="1">
    <location>
        <begin position="61"/>
        <end position="81"/>
    </location>
</feature>
<proteinExistence type="predicted"/>
<organism evidence="2">
    <name type="scientific">marine sediment metagenome</name>
    <dbReference type="NCBI Taxonomy" id="412755"/>
    <lineage>
        <taxon>unclassified sequences</taxon>
        <taxon>metagenomes</taxon>
        <taxon>ecological metagenomes</taxon>
    </lineage>
</organism>
<sequence length="81" mass="8778">MGYRCANDLFSYCGGKPEWGEGPKTLGPGLYPVGGSCKLDPKTCGKHRTIVQQLEGVVLPKGSSYRHTQAAKTKPRKKKGK</sequence>